<feature type="domain" description="DUF642" evidence="7">
    <location>
        <begin position="40"/>
        <end position="195"/>
    </location>
</feature>
<proteinExistence type="predicted"/>
<keyword evidence="9" id="KW-1185">Reference proteome</keyword>
<reference evidence="8 9" key="1">
    <citation type="journal article" date="2022" name="Nat. Plants">
        <title>Genomes of leafy and leafless Platanthera orchids illuminate the evolution of mycoheterotrophy.</title>
        <authorList>
            <person name="Li M.H."/>
            <person name="Liu K.W."/>
            <person name="Li Z."/>
            <person name="Lu H.C."/>
            <person name="Ye Q.L."/>
            <person name="Zhang D."/>
            <person name="Wang J.Y."/>
            <person name="Li Y.F."/>
            <person name="Zhong Z.M."/>
            <person name="Liu X."/>
            <person name="Yu X."/>
            <person name="Liu D.K."/>
            <person name="Tu X.D."/>
            <person name="Liu B."/>
            <person name="Hao Y."/>
            <person name="Liao X.Y."/>
            <person name="Jiang Y.T."/>
            <person name="Sun W.H."/>
            <person name="Chen J."/>
            <person name="Chen Y.Q."/>
            <person name="Ai Y."/>
            <person name="Zhai J.W."/>
            <person name="Wu S.S."/>
            <person name="Zhou Z."/>
            <person name="Hsiao Y.Y."/>
            <person name="Wu W.L."/>
            <person name="Chen Y.Y."/>
            <person name="Lin Y.F."/>
            <person name="Hsu J.L."/>
            <person name="Li C.Y."/>
            <person name="Wang Z.W."/>
            <person name="Zhao X."/>
            <person name="Zhong W.Y."/>
            <person name="Ma X.K."/>
            <person name="Ma L."/>
            <person name="Huang J."/>
            <person name="Chen G.Z."/>
            <person name="Huang M.Z."/>
            <person name="Huang L."/>
            <person name="Peng D.H."/>
            <person name="Luo Y.B."/>
            <person name="Zou S.Q."/>
            <person name="Chen S.P."/>
            <person name="Lan S."/>
            <person name="Tsai W.C."/>
            <person name="Van de Peer Y."/>
            <person name="Liu Z.J."/>
        </authorList>
    </citation>
    <scope>NUCLEOTIDE SEQUENCE [LARGE SCALE GENOMIC DNA]</scope>
    <source>
        <strain evidence="8">Lor287</strain>
    </source>
</reference>
<sequence length="377" mass="40330">MLCDSSLIGQSKKMKALSALLISLYCASHVLSAQQELDEFLPNGSFEIAPNPAHLNKTRILGKHSLPNWTIHGLVEYISGGPQPGGMYFRVAHGVHAVRLGNEASISQNFSSKTGSFYALTFGASRTCAQDEVLRVSVPPYSGDLPLQTLYSSDGGDTYAWGFRAVNKTAQITFLNIGVQEDPACGPLIDSVAIKELVPVIPIGGNLVRNGGFEVGPHVFKNSTSGTLLPPKQVDVNSPLVGWIIESLRAVRYIDSPHFSVPFGRYAVELLAGRESAVAQVIRTVVSKAYNLTFVVGDAKNGCHGSMLVEAFAANSTLKVPFLSGGGGKYVSASLQFKATGNRTRITFFSSFYHTKANDTGTLCGPILDGVRVYPVS</sequence>
<dbReference type="Proteomes" id="UP001418222">
    <property type="component" value="Unassembled WGS sequence"/>
</dbReference>
<dbReference type="GO" id="GO:0005576">
    <property type="term" value="C:extracellular region"/>
    <property type="evidence" value="ECO:0007669"/>
    <property type="project" value="UniProtKB-SubCell"/>
</dbReference>
<dbReference type="PANTHER" id="PTHR31265:SF2">
    <property type="entry name" value="F17A17.37 PROTEIN"/>
    <property type="match status" value="1"/>
</dbReference>
<evidence type="ECO:0000256" key="2">
    <source>
        <dbReference type="ARBA" id="ARBA00004613"/>
    </source>
</evidence>
<feature type="chain" id="PRO_5043007291" description="DUF642 domain-containing protein" evidence="6">
    <location>
        <begin position="33"/>
        <end position="377"/>
    </location>
</feature>
<evidence type="ECO:0000313" key="8">
    <source>
        <dbReference type="EMBL" id="KAK8957304.1"/>
    </source>
</evidence>
<dbReference type="Gene3D" id="2.60.120.260">
    <property type="entry name" value="Galactose-binding domain-like"/>
    <property type="match status" value="1"/>
</dbReference>
<keyword evidence="3" id="KW-0964">Secreted</keyword>
<dbReference type="EMBL" id="JBBWWQ010000001">
    <property type="protein sequence ID" value="KAK8957304.1"/>
    <property type="molecule type" value="Genomic_DNA"/>
</dbReference>
<comment type="caution">
    <text evidence="8">The sequence shown here is derived from an EMBL/GenBank/DDBJ whole genome shotgun (WGS) entry which is preliminary data.</text>
</comment>
<gene>
    <name evidence="8" type="ORF">KSP39_PZI000242</name>
</gene>
<evidence type="ECO:0000259" key="7">
    <source>
        <dbReference type="Pfam" id="PF04862"/>
    </source>
</evidence>
<evidence type="ECO:0000313" key="9">
    <source>
        <dbReference type="Proteomes" id="UP001418222"/>
    </source>
</evidence>
<dbReference type="AlphaFoldDB" id="A0AAP0C3I5"/>
<feature type="domain" description="DUF642" evidence="7">
    <location>
        <begin position="207"/>
        <end position="373"/>
    </location>
</feature>
<dbReference type="PANTHER" id="PTHR31265">
    <property type="entry name" value="OS02G0527500 PROTEIN-RELATED"/>
    <property type="match status" value="1"/>
</dbReference>
<evidence type="ECO:0000256" key="4">
    <source>
        <dbReference type="ARBA" id="ARBA00022729"/>
    </source>
</evidence>
<organism evidence="8 9">
    <name type="scientific">Platanthera zijinensis</name>
    <dbReference type="NCBI Taxonomy" id="2320716"/>
    <lineage>
        <taxon>Eukaryota</taxon>
        <taxon>Viridiplantae</taxon>
        <taxon>Streptophyta</taxon>
        <taxon>Embryophyta</taxon>
        <taxon>Tracheophyta</taxon>
        <taxon>Spermatophyta</taxon>
        <taxon>Magnoliopsida</taxon>
        <taxon>Liliopsida</taxon>
        <taxon>Asparagales</taxon>
        <taxon>Orchidaceae</taxon>
        <taxon>Orchidoideae</taxon>
        <taxon>Orchideae</taxon>
        <taxon>Orchidinae</taxon>
        <taxon>Platanthera</taxon>
    </lineage>
</organism>
<keyword evidence="4 6" id="KW-0732">Signal</keyword>
<protein>
    <recommendedName>
        <fullName evidence="7">DUF642 domain-containing protein</fullName>
    </recommendedName>
</protein>
<dbReference type="InterPro" id="IPR006946">
    <property type="entry name" value="DGR2-like_dom"/>
</dbReference>
<comment type="subcellular location">
    <subcellularLocation>
        <location evidence="1">Cell envelope</location>
    </subcellularLocation>
    <subcellularLocation>
        <location evidence="2">Secreted</location>
    </subcellularLocation>
</comment>
<accession>A0AAP0C3I5</accession>
<keyword evidence="5" id="KW-0325">Glycoprotein</keyword>
<dbReference type="FunFam" id="2.60.120.260:FF:000031">
    <property type="entry name" value="DUF642 family protein"/>
    <property type="match status" value="1"/>
</dbReference>
<evidence type="ECO:0000256" key="3">
    <source>
        <dbReference type="ARBA" id="ARBA00022525"/>
    </source>
</evidence>
<dbReference type="InterPro" id="IPR052437">
    <property type="entry name" value="Pectin_Meth_Modulator"/>
</dbReference>
<name>A0AAP0C3I5_9ASPA</name>
<evidence type="ECO:0000256" key="1">
    <source>
        <dbReference type="ARBA" id="ARBA00004196"/>
    </source>
</evidence>
<feature type="signal peptide" evidence="6">
    <location>
        <begin position="1"/>
        <end position="32"/>
    </location>
</feature>
<evidence type="ECO:0000256" key="5">
    <source>
        <dbReference type="ARBA" id="ARBA00023180"/>
    </source>
</evidence>
<evidence type="ECO:0000256" key="6">
    <source>
        <dbReference type="SAM" id="SignalP"/>
    </source>
</evidence>
<dbReference type="Pfam" id="PF04862">
    <property type="entry name" value="DUF642"/>
    <property type="match status" value="2"/>
</dbReference>